<sequence>MRKKNSSGDNIQRKATRTKKQTQCVLNLTPDSSVSELSDSSAIAEVNKPTPEDHVSIQDDVPTPPLQSSTPKRSTIRKKSKVVNRLRTKLRQAEEELKKNRKEMQNLNKKFRRLQARRVTVTKQIATTAKNKKVRQQKGGISLNSKRKGLLKMVHSFLHRDDVSTVVNGKSGEIRRRGVIHRKR</sequence>
<reference evidence="3" key="1">
    <citation type="submission" date="2020-10" db="EMBL/GenBank/DDBJ databases">
        <title>Chromosome-scale genome assembly of the Allis shad, Alosa alosa.</title>
        <authorList>
            <person name="Margot Z."/>
            <person name="Christophe K."/>
            <person name="Cabau C."/>
            <person name="Louis A."/>
            <person name="Berthelot C."/>
            <person name="Parey E."/>
            <person name="Roest Crollius H."/>
            <person name="Montfort J."/>
            <person name="Robinson-Rechavi M."/>
            <person name="Bucao C."/>
            <person name="Bouchez O."/>
            <person name="Gislard M."/>
            <person name="Lluch J."/>
            <person name="Milhes M."/>
            <person name="Lampietro C."/>
            <person name="Lopez Roques C."/>
            <person name="Donnadieu C."/>
            <person name="Braasch I."/>
            <person name="Desvignes T."/>
            <person name="Postlethwait J."/>
            <person name="Bobe J."/>
            <person name="Guiguen Y."/>
        </authorList>
    </citation>
    <scope>NUCLEOTIDE SEQUENCE</scope>
    <source>
        <strain evidence="3">M-15738</strain>
        <tissue evidence="3">Blood</tissue>
    </source>
</reference>
<feature type="compositionally biased region" description="Polar residues" evidence="2">
    <location>
        <begin position="21"/>
        <end position="31"/>
    </location>
</feature>
<dbReference type="Proteomes" id="UP000823561">
    <property type="component" value="Chromosome 13"/>
</dbReference>
<feature type="compositionally biased region" description="Low complexity" evidence="2">
    <location>
        <begin position="32"/>
        <end position="41"/>
    </location>
</feature>
<evidence type="ECO:0000313" key="4">
    <source>
        <dbReference type="Proteomes" id="UP000823561"/>
    </source>
</evidence>
<dbReference type="EMBL" id="JADWDJ010000013">
    <property type="protein sequence ID" value="KAG5271943.1"/>
    <property type="molecule type" value="Genomic_DNA"/>
</dbReference>
<feature type="coiled-coil region" evidence="1">
    <location>
        <begin position="76"/>
        <end position="124"/>
    </location>
</feature>
<keyword evidence="4" id="KW-1185">Reference proteome</keyword>
<dbReference type="AlphaFoldDB" id="A0AAV6G9X5"/>
<accession>A0AAV6G9X5</accession>
<feature type="region of interest" description="Disordered" evidence="2">
    <location>
        <begin position="1"/>
        <end position="76"/>
    </location>
</feature>
<name>A0AAV6G9X5_9TELE</name>
<keyword evidence="1" id="KW-0175">Coiled coil</keyword>
<gene>
    <name evidence="3" type="ORF">AALO_G00185940</name>
</gene>
<feature type="non-terminal residue" evidence="3">
    <location>
        <position position="184"/>
    </location>
</feature>
<evidence type="ECO:0000256" key="2">
    <source>
        <dbReference type="SAM" id="MobiDB-lite"/>
    </source>
</evidence>
<organism evidence="3 4">
    <name type="scientific">Alosa alosa</name>
    <name type="common">allis shad</name>
    <dbReference type="NCBI Taxonomy" id="278164"/>
    <lineage>
        <taxon>Eukaryota</taxon>
        <taxon>Metazoa</taxon>
        <taxon>Chordata</taxon>
        <taxon>Craniata</taxon>
        <taxon>Vertebrata</taxon>
        <taxon>Euteleostomi</taxon>
        <taxon>Actinopterygii</taxon>
        <taxon>Neopterygii</taxon>
        <taxon>Teleostei</taxon>
        <taxon>Clupei</taxon>
        <taxon>Clupeiformes</taxon>
        <taxon>Clupeoidei</taxon>
        <taxon>Clupeidae</taxon>
        <taxon>Alosa</taxon>
    </lineage>
</organism>
<protein>
    <submittedName>
        <fullName evidence="3">Uncharacterized protein</fullName>
    </submittedName>
</protein>
<evidence type="ECO:0000313" key="3">
    <source>
        <dbReference type="EMBL" id="KAG5271943.1"/>
    </source>
</evidence>
<comment type="caution">
    <text evidence="3">The sequence shown here is derived from an EMBL/GenBank/DDBJ whole genome shotgun (WGS) entry which is preliminary data.</text>
</comment>
<proteinExistence type="predicted"/>
<evidence type="ECO:0000256" key="1">
    <source>
        <dbReference type="SAM" id="Coils"/>
    </source>
</evidence>